<dbReference type="EMBL" id="NDXW01000009">
    <property type="protein sequence ID" value="RDH41404.1"/>
    <property type="molecule type" value="Genomic_DNA"/>
</dbReference>
<sequence>MATSTALGAVHNPSPYDIDLARQSAPLLAKIIGKQAPNAERIQFVDEGGEQLTVPTAALNLLKEVLVQMAQGHAVTLVPVHAELTTQQAADMLNVSRPYLVKLLEQGEIPFTKKGTHRRVLFQDVMNYKQAIDQKRLSALDELTAQAQELDMGY</sequence>
<name>A0A4P9VHJ4_9GAMM</name>
<evidence type="ECO:0000313" key="4">
    <source>
        <dbReference type="EMBL" id="RDH43727.1"/>
    </source>
</evidence>
<protein>
    <submittedName>
        <fullName evidence="3">Helix-turn-helix domain-containing protein</fullName>
    </submittedName>
</protein>
<dbReference type="InterPro" id="IPR010093">
    <property type="entry name" value="SinI_DNA-bd"/>
</dbReference>
<keyword evidence="5" id="KW-1185">Reference proteome</keyword>
<dbReference type="GO" id="GO:0003677">
    <property type="term" value="F:DNA binding"/>
    <property type="evidence" value="ECO:0007669"/>
    <property type="project" value="InterPro"/>
</dbReference>
<dbReference type="InterPro" id="IPR009061">
    <property type="entry name" value="DNA-bd_dom_put_sf"/>
</dbReference>
<dbReference type="NCBIfam" id="TIGR01764">
    <property type="entry name" value="excise"/>
    <property type="match status" value="1"/>
</dbReference>
<reference evidence="3 5" key="1">
    <citation type="submission" date="2017-04" db="EMBL/GenBank/DDBJ databases">
        <title>Draft genome sequence of Zooshikella ganghwensis VG4 isolated from Red Sea sediments.</title>
        <authorList>
            <person name="Rehman Z."/>
            <person name="Alam I."/>
            <person name="Kamau A."/>
            <person name="Bajic V."/>
            <person name="Leiknes T."/>
        </authorList>
    </citation>
    <scope>NUCLEOTIDE SEQUENCE [LARGE SCALE GENOMIC DNA]</scope>
    <source>
        <strain evidence="3 5">VG4</strain>
    </source>
</reference>
<evidence type="ECO:0000313" key="2">
    <source>
        <dbReference type="EMBL" id="RDH41404.1"/>
    </source>
</evidence>
<dbReference type="EMBL" id="NDXW01000001">
    <property type="protein sequence ID" value="RDH43727.1"/>
    <property type="molecule type" value="Genomic_DNA"/>
</dbReference>
<gene>
    <name evidence="4" type="ORF">B9G39_09890</name>
    <name evidence="3" type="ORF">B9G39_26080</name>
    <name evidence="2" type="ORF">B9G39_28515</name>
</gene>
<dbReference type="AlphaFoldDB" id="A0A4P9VHJ4"/>
<dbReference type="SUPFAM" id="SSF46955">
    <property type="entry name" value="Putative DNA-binding domain"/>
    <property type="match status" value="1"/>
</dbReference>
<accession>A0A4P9VHJ4</accession>
<dbReference type="EMBL" id="NDXW01000002">
    <property type="protein sequence ID" value="RDH41889.1"/>
    <property type="molecule type" value="Genomic_DNA"/>
</dbReference>
<organism evidence="3 5">
    <name type="scientific">Zooshikella ganghwensis</name>
    <dbReference type="NCBI Taxonomy" id="202772"/>
    <lineage>
        <taxon>Bacteria</taxon>
        <taxon>Pseudomonadati</taxon>
        <taxon>Pseudomonadota</taxon>
        <taxon>Gammaproteobacteria</taxon>
        <taxon>Oceanospirillales</taxon>
        <taxon>Zooshikellaceae</taxon>
        <taxon>Zooshikella</taxon>
    </lineage>
</organism>
<dbReference type="InterPro" id="IPR041657">
    <property type="entry name" value="HTH_17"/>
</dbReference>
<evidence type="ECO:0000313" key="3">
    <source>
        <dbReference type="EMBL" id="RDH41889.1"/>
    </source>
</evidence>
<feature type="domain" description="Helix-turn-helix" evidence="1">
    <location>
        <begin position="84"/>
        <end position="130"/>
    </location>
</feature>
<evidence type="ECO:0000313" key="5">
    <source>
        <dbReference type="Proteomes" id="UP000257039"/>
    </source>
</evidence>
<dbReference type="RefSeq" id="WP_094786990.1">
    <property type="nucleotide sequence ID" value="NZ_NDXW01000001.1"/>
</dbReference>
<dbReference type="Pfam" id="PF12728">
    <property type="entry name" value="HTH_17"/>
    <property type="match status" value="1"/>
</dbReference>
<dbReference type="Proteomes" id="UP000257039">
    <property type="component" value="Unassembled WGS sequence"/>
</dbReference>
<evidence type="ECO:0000259" key="1">
    <source>
        <dbReference type="Pfam" id="PF12728"/>
    </source>
</evidence>
<proteinExistence type="predicted"/>
<comment type="caution">
    <text evidence="3">The sequence shown here is derived from an EMBL/GenBank/DDBJ whole genome shotgun (WGS) entry which is preliminary data.</text>
</comment>